<keyword evidence="4 7" id="KW-0256">Endoplasmic reticulum</keyword>
<organism evidence="8 9">
    <name type="scientific">Planoprotostelium fungivorum</name>
    <dbReference type="NCBI Taxonomy" id="1890364"/>
    <lineage>
        <taxon>Eukaryota</taxon>
        <taxon>Amoebozoa</taxon>
        <taxon>Evosea</taxon>
        <taxon>Variosea</taxon>
        <taxon>Cavosteliida</taxon>
        <taxon>Cavosteliaceae</taxon>
        <taxon>Planoprotostelium</taxon>
    </lineage>
</organism>
<evidence type="ECO:0000256" key="4">
    <source>
        <dbReference type="ARBA" id="ARBA00022824"/>
    </source>
</evidence>
<dbReference type="SUPFAM" id="SSF144091">
    <property type="entry name" value="Rhomboid-like"/>
    <property type="match status" value="1"/>
</dbReference>
<reference evidence="8 9" key="1">
    <citation type="journal article" date="2018" name="Genome Biol. Evol.">
        <title>Multiple Roots of Fruiting Body Formation in Amoebozoa.</title>
        <authorList>
            <person name="Hillmann F."/>
            <person name="Forbes G."/>
            <person name="Novohradska S."/>
            <person name="Ferling I."/>
            <person name="Riege K."/>
            <person name="Groth M."/>
            <person name="Westermann M."/>
            <person name="Marz M."/>
            <person name="Spaller T."/>
            <person name="Winckler T."/>
            <person name="Schaap P."/>
            <person name="Glockner G."/>
        </authorList>
    </citation>
    <scope>NUCLEOTIDE SEQUENCE [LARGE SCALE GENOMIC DNA]</scope>
    <source>
        <strain evidence="8 9">Jena</strain>
    </source>
</reference>
<dbReference type="PANTHER" id="PTHR11009">
    <property type="entry name" value="DER1-LIKE PROTEIN, DERLIN"/>
    <property type="match status" value="1"/>
</dbReference>
<comment type="caution">
    <text evidence="7">Lacks conserved residue(s) required for the propagation of feature annotation.</text>
</comment>
<sequence>MAQPFEDWYKNLPVVTRTYTTACFLTTLAVYLDLVSPLQLYLNLPLVWSNFEVWRVITNFLFYDRMGINFIFHMFFLVRHSKLLEEGSFRGKTADFLYMYIFGGFVLVTLMALSHISPVLSGLRVMFLAPCLAFMVVYVWGRRNPHLTLSLFGLFNFTAPYLPWVILGFGFMLGQPPALDLLGIVAGHFYYFFADVYPQTSGRRVLKTPGILRALFDQPDPLPTAPQPAQ</sequence>
<evidence type="ECO:0000256" key="5">
    <source>
        <dbReference type="ARBA" id="ARBA00022989"/>
    </source>
</evidence>
<feature type="transmembrane region" description="Helical" evidence="7">
    <location>
        <begin position="97"/>
        <end position="116"/>
    </location>
</feature>
<dbReference type="GO" id="GO:0033554">
    <property type="term" value="P:cellular response to stress"/>
    <property type="evidence" value="ECO:0007669"/>
    <property type="project" value="UniProtKB-ARBA"/>
</dbReference>
<comment type="function">
    <text evidence="7">May be involved in the degradation of misfolded endoplasmic reticulum (ER) luminal proteins.</text>
</comment>
<evidence type="ECO:0000313" key="8">
    <source>
        <dbReference type="EMBL" id="PRP88163.1"/>
    </source>
</evidence>
<feature type="transmembrane region" description="Helical" evidence="7">
    <location>
        <begin position="122"/>
        <end position="140"/>
    </location>
</feature>
<keyword evidence="6 7" id="KW-0472">Membrane</keyword>
<feature type="transmembrane region" description="Helical" evidence="7">
    <location>
        <begin position="147"/>
        <end position="172"/>
    </location>
</feature>
<dbReference type="GO" id="GO:0051603">
    <property type="term" value="P:proteolysis involved in protein catabolic process"/>
    <property type="evidence" value="ECO:0007669"/>
    <property type="project" value="UniProtKB-ARBA"/>
</dbReference>
<evidence type="ECO:0000256" key="1">
    <source>
        <dbReference type="ARBA" id="ARBA00004477"/>
    </source>
</evidence>
<keyword evidence="5 7" id="KW-1133">Transmembrane helix</keyword>
<comment type="similarity">
    <text evidence="2 7">Belongs to the derlin family.</text>
</comment>
<evidence type="ECO:0000256" key="6">
    <source>
        <dbReference type="ARBA" id="ARBA00023136"/>
    </source>
</evidence>
<protein>
    <recommendedName>
        <fullName evidence="7">Derlin</fullName>
    </recommendedName>
</protein>
<dbReference type="InterPro" id="IPR035952">
    <property type="entry name" value="Rhomboid-like_sf"/>
</dbReference>
<dbReference type="GO" id="GO:0005789">
    <property type="term" value="C:endoplasmic reticulum membrane"/>
    <property type="evidence" value="ECO:0007669"/>
    <property type="project" value="UniProtKB-SubCell"/>
</dbReference>
<feature type="transmembrane region" description="Helical" evidence="7">
    <location>
        <begin position="21"/>
        <end position="42"/>
    </location>
</feature>
<comment type="subcellular location">
    <subcellularLocation>
        <location evidence="1 7">Endoplasmic reticulum membrane</location>
        <topology evidence="1 7">Multi-pass membrane protein</topology>
    </subcellularLocation>
</comment>
<feature type="transmembrane region" description="Helical" evidence="7">
    <location>
        <begin position="178"/>
        <end position="197"/>
    </location>
</feature>
<name>A0A2P6NW25_9EUKA</name>
<dbReference type="Pfam" id="PF04511">
    <property type="entry name" value="DER1"/>
    <property type="match status" value="1"/>
</dbReference>
<gene>
    <name evidence="8" type="ORF">PROFUN_03986</name>
</gene>
<keyword evidence="3 7" id="KW-0812">Transmembrane</keyword>
<dbReference type="EMBL" id="MDYQ01000013">
    <property type="protein sequence ID" value="PRP88163.1"/>
    <property type="molecule type" value="Genomic_DNA"/>
</dbReference>
<accession>A0A2P6NW25</accession>
<dbReference type="InParanoid" id="A0A2P6NW25"/>
<evidence type="ECO:0000256" key="3">
    <source>
        <dbReference type="ARBA" id="ARBA00022692"/>
    </source>
</evidence>
<dbReference type="OrthoDB" id="1716531at2759"/>
<dbReference type="Proteomes" id="UP000241769">
    <property type="component" value="Unassembled WGS sequence"/>
</dbReference>
<evidence type="ECO:0000256" key="7">
    <source>
        <dbReference type="RuleBase" id="RU363059"/>
    </source>
</evidence>
<keyword evidence="9" id="KW-1185">Reference proteome</keyword>
<dbReference type="FunCoup" id="A0A2P6NW25">
    <property type="interactions" value="606"/>
</dbReference>
<dbReference type="FunFam" id="1.20.1540.10:FF:000016">
    <property type="entry name" value="Derlin"/>
    <property type="match status" value="1"/>
</dbReference>
<comment type="caution">
    <text evidence="8">The sequence shown here is derived from an EMBL/GenBank/DDBJ whole genome shotgun (WGS) entry which is preliminary data.</text>
</comment>
<dbReference type="InterPro" id="IPR007599">
    <property type="entry name" value="DER1"/>
</dbReference>
<proteinExistence type="inferred from homology"/>
<feature type="transmembrane region" description="Helical" evidence="7">
    <location>
        <begin position="54"/>
        <end position="76"/>
    </location>
</feature>
<dbReference type="STRING" id="1890364.A0A2P6NW25"/>
<evidence type="ECO:0000256" key="2">
    <source>
        <dbReference type="ARBA" id="ARBA00008917"/>
    </source>
</evidence>
<dbReference type="AlphaFoldDB" id="A0A2P6NW25"/>
<evidence type="ECO:0000313" key="9">
    <source>
        <dbReference type="Proteomes" id="UP000241769"/>
    </source>
</evidence>